<dbReference type="AlphaFoldDB" id="A0A6D2JCR4"/>
<reference evidence="2" key="1">
    <citation type="submission" date="2020-01" db="EMBL/GenBank/DDBJ databases">
        <authorList>
            <person name="Mishra B."/>
        </authorList>
    </citation>
    <scope>NUCLEOTIDE SEQUENCE [LARGE SCALE GENOMIC DNA]</scope>
</reference>
<feature type="domain" description="Tf2-1-like SH3-like" evidence="1">
    <location>
        <begin position="1"/>
        <end position="38"/>
    </location>
</feature>
<sequence>MGLFPVVERVGPLAYRLELPEIMRVFHKVFHVSMLRKCLHPTEELVARISEDLQPDLTVPAVLVKILERRDKVLRNKRIPLLRVSWDCSGFYRGDMGARGKYDVEVRKVVRQAGRGVS</sequence>
<keyword evidence="3" id="KW-1185">Reference proteome</keyword>
<evidence type="ECO:0000313" key="3">
    <source>
        <dbReference type="Proteomes" id="UP000467841"/>
    </source>
</evidence>
<protein>
    <recommendedName>
        <fullName evidence="1">Tf2-1-like SH3-like domain-containing protein</fullName>
    </recommendedName>
</protein>
<dbReference type="EMBL" id="CACVBM020001180">
    <property type="protein sequence ID" value="CAA7037720.1"/>
    <property type="molecule type" value="Genomic_DNA"/>
</dbReference>
<gene>
    <name evidence="2" type="ORF">MERR_LOCUS24955</name>
</gene>
<proteinExistence type="predicted"/>
<comment type="caution">
    <text evidence="2">The sequence shown here is derived from an EMBL/GenBank/DDBJ whole genome shotgun (WGS) entry which is preliminary data.</text>
</comment>
<dbReference type="Proteomes" id="UP000467841">
    <property type="component" value="Unassembled WGS sequence"/>
</dbReference>
<evidence type="ECO:0000259" key="1">
    <source>
        <dbReference type="Pfam" id="PF24626"/>
    </source>
</evidence>
<dbReference type="Pfam" id="PF24626">
    <property type="entry name" value="SH3_Tf2-1"/>
    <property type="match status" value="1"/>
</dbReference>
<organism evidence="2 3">
    <name type="scientific">Microthlaspi erraticum</name>
    <dbReference type="NCBI Taxonomy" id="1685480"/>
    <lineage>
        <taxon>Eukaryota</taxon>
        <taxon>Viridiplantae</taxon>
        <taxon>Streptophyta</taxon>
        <taxon>Embryophyta</taxon>
        <taxon>Tracheophyta</taxon>
        <taxon>Spermatophyta</taxon>
        <taxon>Magnoliopsida</taxon>
        <taxon>eudicotyledons</taxon>
        <taxon>Gunneridae</taxon>
        <taxon>Pentapetalae</taxon>
        <taxon>rosids</taxon>
        <taxon>malvids</taxon>
        <taxon>Brassicales</taxon>
        <taxon>Brassicaceae</taxon>
        <taxon>Coluteocarpeae</taxon>
        <taxon>Microthlaspi</taxon>
    </lineage>
</organism>
<accession>A0A6D2JCR4</accession>
<dbReference type="PANTHER" id="PTHR46148">
    <property type="entry name" value="CHROMO DOMAIN-CONTAINING PROTEIN"/>
    <property type="match status" value="1"/>
</dbReference>
<dbReference type="InterPro" id="IPR056924">
    <property type="entry name" value="SH3_Tf2-1"/>
</dbReference>
<name>A0A6D2JCR4_9BRAS</name>
<dbReference type="PANTHER" id="PTHR46148:SF60">
    <property type="entry name" value="CHROMO DOMAIN-CONTAINING PROTEIN"/>
    <property type="match status" value="1"/>
</dbReference>
<dbReference type="OrthoDB" id="1111868at2759"/>
<evidence type="ECO:0000313" key="2">
    <source>
        <dbReference type="EMBL" id="CAA7037720.1"/>
    </source>
</evidence>